<evidence type="ECO:0000256" key="2">
    <source>
        <dbReference type="ARBA" id="ARBA00023125"/>
    </source>
</evidence>
<dbReference type="InterPro" id="IPR009057">
    <property type="entry name" value="Homeodomain-like_sf"/>
</dbReference>
<keyword evidence="4" id="KW-0597">Phosphoprotein</keyword>
<keyword evidence="8" id="KW-1185">Reference proteome</keyword>
<sequence length="540" mass="61576">MGKGRRTMMNLLVVDDEKFAVKGITVGIDWSDMPIGGIYEALDVEEAKRILSTQRIDIMISDIEMPGANGLQLQEWVRAHSAHTETIFLTGHANFEYAQQAVRLGSFDYVLKPVDHDRLHQIVGSAMEKIRADQEQQEFHETYKTYYQHWVSELPAIVERFWQELLGGKIPANPERLLRHFQMYELPLQIRSTILPILISVEHWKEALNARDEEIMEYAIRKAAAELIVAEQQGCVIQENGSTLVLLYDAEACLSEQEVRRRCEGFIAACNRYFQCSLSCYMGSYTALTDVAVRVADLWQAERNNVTRSNCVLTEAESADGASGRKREAPSFGDWSVLLEAGKKEELIQRIQETIARYQGEEIGSETVEAIYYGLLHLVYQVCHKKGLAVHDLLPPQELQDYAGATRSLHQLQNWAIRVAVSCCDYMNEHLKDVSAVTMRVCQYIETHLHEELSREELAAAVYLNPAYLSRLFKKETGLSISEFSLKVRMERAKKLLAESNDKVSAVAEQTGYSHFSFFAKMFKKYTGLSPQEYRKSFQG</sequence>
<accession>A0A3S0IER0</accession>
<dbReference type="InterPro" id="IPR011006">
    <property type="entry name" value="CheY-like_superfamily"/>
</dbReference>
<dbReference type="EMBL" id="RXHU01000011">
    <property type="protein sequence ID" value="RTE11327.1"/>
    <property type="molecule type" value="Genomic_DNA"/>
</dbReference>
<evidence type="ECO:0000259" key="5">
    <source>
        <dbReference type="PROSITE" id="PS01124"/>
    </source>
</evidence>
<evidence type="ECO:0000259" key="6">
    <source>
        <dbReference type="PROSITE" id="PS50110"/>
    </source>
</evidence>
<dbReference type="OrthoDB" id="1974963at2"/>
<dbReference type="GO" id="GO:0000160">
    <property type="term" value="P:phosphorelay signal transduction system"/>
    <property type="evidence" value="ECO:0007669"/>
    <property type="project" value="InterPro"/>
</dbReference>
<protein>
    <submittedName>
        <fullName evidence="7">Helix-turn-helix domain-containing protein</fullName>
    </submittedName>
</protein>
<dbReference type="PANTHER" id="PTHR43280">
    <property type="entry name" value="ARAC-FAMILY TRANSCRIPTIONAL REGULATOR"/>
    <property type="match status" value="1"/>
</dbReference>
<keyword evidence="1" id="KW-0805">Transcription regulation</keyword>
<name>A0A3S0IER0_9BACL</name>
<dbReference type="SUPFAM" id="SSF52172">
    <property type="entry name" value="CheY-like"/>
    <property type="match status" value="1"/>
</dbReference>
<feature type="domain" description="Response regulatory" evidence="6">
    <location>
        <begin position="10"/>
        <end position="127"/>
    </location>
</feature>
<dbReference type="PRINTS" id="PR00032">
    <property type="entry name" value="HTHARAC"/>
</dbReference>
<keyword evidence="3" id="KW-0804">Transcription</keyword>
<dbReference type="GO" id="GO:0043565">
    <property type="term" value="F:sequence-specific DNA binding"/>
    <property type="evidence" value="ECO:0007669"/>
    <property type="project" value="InterPro"/>
</dbReference>
<dbReference type="Gene3D" id="3.40.50.2300">
    <property type="match status" value="1"/>
</dbReference>
<feature type="modified residue" description="4-aspartylphosphate" evidence="4">
    <location>
        <position position="62"/>
    </location>
</feature>
<organism evidence="7 8">
    <name type="scientific">Paenibacillus whitsoniae</name>
    <dbReference type="NCBI Taxonomy" id="2496558"/>
    <lineage>
        <taxon>Bacteria</taxon>
        <taxon>Bacillati</taxon>
        <taxon>Bacillota</taxon>
        <taxon>Bacilli</taxon>
        <taxon>Bacillales</taxon>
        <taxon>Paenibacillaceae</taxon>
        <taxon>Paenibacillus</taxon>
    </lineage>
</organism>
<dbReference type="InterPro" id="IPR001789">
    <property type="entry name" value="Sig_transdc_resp-reg_receiver"/>
</dbReference>
<gene>
    <name evidence="7" type="ORF">EJQ19_03345</name>
</gene>
<evidence type="ECO:0000256" key="3">
    <source>
        <dbReference type="ARBA" id="ARBA00023163"/>
    </source>
</evidence>
<evidence type="ECO:0000256" key="1">
    <source>
        <dbReference type="ARBA" id="ARBA00023015"/>
    </source>
</evidence>
<dbReference type="Gene3D" id="1.10.10.60">
    <property type="entry name" value="Homeodomain-like"/>
    <property type="match status" value="2"/>
</dbReference>
<dbReference type="InterPro" id="IPR020449">
    <property type="entry name" value="Tscrpt_reg_AraC-type_HTH"/>
</dbReference>
<comment type="caution">
    <text evidence="7">The sequence shown here is derived from an EMBL/GenBank/DDBJ whole genome shotgun (WGS) entry which is preliminary data.</text>
</comment>
<feature type="domain" description="HTH araC/xylS-type" evidence="5">
    <location>
        <begin position="439"/>
        <end position="537"/>
    </location>
</feature>
<dbReference type="InterPro" id="IPR018062">
    <property type="entry name" value="HTH_AraC-typ_CS"/>
</dbReference>
<dbReference type="PROSITE" id="PS01124">
    <property type="entry name" value="HTH_ARAC_FAMILY_2"/>
    <property type="match status" value="1"/>
</dbReference>
<dbReference type="InterPro" id="IPR018060">
    <property type="entry name" value="HTH_AraC"/>
</dbReference>
<dbReference type="Pfam" id="PF00072">
    <property type="entry name" value="Response_reg"/>
    <property type="match status" value="1"/>
</dbReference>
<dbReference type="SUPFAM" id="SSF46689">
    <property type="entry name" value="Homeodomain-like"/>
    <property type="match status" value="2"/>
</dbReference>
<dbReference type="GO" id="GO:0003700">
    <property type="term" value="F:DNA-binding transcription factor activity"/>
    <property type="evidence" value="ECO:0007669"/>
    <property type="project" value="InterPro"/>
</dbReference>
<dbReference type="PROSITE" id="PS00041">
    <property type="entry name" value="HTH_ARAC_FAMILY_1"/>
    <property type="match status" value="1"/>
</dbReference>
<proteinExistence type="predicted"/>
<dbReference type="Proteomes" id="UP000276128">
    <property type="component" value="Unassembled WGS sequence"/>
</dbReference>
<reference evidence="7 8" key="1">
    <citation type="submission" date="2018-12" db="EMBL/GenBank/DDBJ databases">
        <title>Bacillus ochoae sp. nov., Paenibacillus whitsoniae sp. nov., Paenibacillus spiritus sp. nov. Isolated from the Mars Exploration Rover during spacecraft assembly.</title>
        <authorList>
            <person name="Seuylemezian A."/>
            <person name="Vaishampayan P."/>
        </authorList>
    </citation>
    <scope>NUCLEOTIDE SEQUENCE [LARGE SCALE GENOMIC DNA]</scope>
    <source>
        <strain evidence="7 8">MER 54</strain>
    </source>
</reference>
<dbReference type="CDD" id="cd17536">
    <property type="entry name" value="REC_YesN-like"/>
    <property type="match status" value="1"/>
</dbReference>
<evidence type="ECO:0000313" key="7">
    <source>
        <dbReference type="EMBL" id="RTE11327.1"/>
    </source>
</evidence>
<evidence type="ECO:0000313" key="8">
    <source>
        <dbReference type="Proteomes" id="UP000276128"/>
    </source>
</evidence>
<dbReference type="Pfam" id="PF12833">
    <property type="entry name" value="HTH_18"/>
    <property type="match status" value="1"/>
</dbReference>
<keyword evidence="2" id="KW-0238">DNA-binding</keyword>
<dbReference type="AlphaFoldDB" id="A0A3S0IER0"/>
<dbReference type="PROSITE" id="PS50110">
    <property type="entry name" value="RESPONSE_REGULATORY"/>
    <property type="match status" value="1"/>
</dbReference>
<dbReference type="SMART" id="SM00342">
    <property type="entry name" value="HTH_ARAC"/>
    <property type="match status" value="1"/>
</dbReference>
<dbReference type="SMART" id="SM00448">
    <property type="entry name" value="REC"/>
    <property type="match status" value="1"/>
</dbReference>
<evidence type="ECO:0000256" key="4">
    <source>
        <dbReference type="PROSITE-ProRule" id="PRU00169"/>
    </source>
</evidence>
<dbReference type="PANTHER" id="PTHR43280:SF2">
    <property type="entry name" value="HTH-TYPE TRANSCRIPTIONAL REGULATOR EXSA"/>
    <property type="match status" value="1"/>
</dbReference>